<feature type="transmembrane region" description="Helical" evidence="1">
    <location>
        <begin position="53"/>
        <end position="78"/>
    </location>
</feature>
<dbReference type="InterPro" id="IPR007165">
    <property type="entry name" value="Phage_holin_4_2"/>
</dbReference>
<dbReference type="AlphaFoldDB" id="A0A2H0UI45"/>
<evidence type="ECO:0000256" key="1">
    <source>
        <dbReference type="SAM" id="Phobius"/>
    </source>
</evidence>
<proteinExistence type="predicted"/>
<accession>A0A2H0UI45</accession>
<dbReference type="Pfam" id="PF04020">
    <property type="entry name" value="Phage_holin_4_2"/>
    <property type="match status" value="1"/>
</dbReference>
<dbReference type="PANTHER" id="PTHR37309">
    <property type="entry name" value="SLR0284 PROTEIN"/>
    <property type="match status" value="1"/>
</dbReference>
<feature type="transmembrane region" description="Helical" evidence="1">
    <location>
        <begin position="84"/>
        <end position="106"/>
    </location>
</feature>
<keyword evidence="1" id="KW-1133">Transmembrane helix</keyword>
<sequence>MKLVIHVLIVAVALLVSAYVIPGIEVASVYIAIIAALILGLLNLVIRPILFILTLPLTIITFGLFALVLNALIFWFAASFIEGFTVTGFIPALLGSIVVSIASALASKE</sequence>
<protein>
    <recommendedName>
        <fullName evidence="4">Phage holin family protein</fullName>
    </recommendedName>
</protein>
<reference evidence="3" key="1">
    <citation type="submission" date="2017-09" db="EMBL/GenBank/DDBJ databases">
        <title>Depth-based differentiation of microbial function through sediment-hosted aquifers and enrichment of novel symbionts in the deep terrestrial subsurface.</title>
        <authorList>
            <person name="Probst A.J."/>
            <person name="Ladd B."/>
            <person name="Jarett J.K."/>
            <person name="Geller-Mcgrath D.E."/>
            <person name="Sieber C.M.K."/>
            <person name="Emerson J.B."/>
            <person name="Anantharaman K."/>
            <person name="Thomas B.C."/>
            <person name="Malmstrom R."/>
            <person name="Stieglmeier M."/>
            <person name="Klingl A."/>
            <person name="Woyke T."/>
            <person name="Ryan C.M."/>
            <person name="Banfield J.F."/>
        </authorList>
    </citation>
    <scope>NUCLEOTIDE SEQUENCE [LARGE SCALE GENOMIC DNA]</scope>
</reference>
<gene>
    <name evidence="2" type="ORF">COU14_01080</name>
</gene>
<evidence type="ECO:0000313" key="2">
    <source>
        <dbReference type="EMBL" id="PIR86069.1"/>
    </source>
</evidence>
<dbReference type="PANTHER" id="PTHR37309:SF1">
    <property type="entry name" value="SLR0284 PROTEIN"/>
    <property type="match status" value="1"/>
</dbReference>
<dbReference type="EMBL" id="PFBG01000012">
    <property type="protein sequence ID" value="PIR86069.1"/>
    <property type="molecule type" value="Genomic_DNA"/>
</dbReference>
<evidence type="ECO:0008006" key="4">
    <source>
        <dbReference type="Google" id="ProtNLM"/>
    </source>
</evidence>
<keyword evidence="1" id="KW-0812">Transmembrane</keyword>
<keyword evidence="1" id="KW-0472">Membrane</keyword>
<comment type="caution">
    <text evidence="2">The sequence shown here is derived from an EMBL/GenBank/DDBJ whole genome shotgun (WGS) entry which is preliminary data.</text>
</comment>
<dbReference type="Proteomes" id="UP000229612">
    <property type="component" value="Unassembled WGS sequence"/>
</dbReference>
<feature type="transmembrane region" description="Helical" evidence="1">
    <location>
        <begin position="28"/>
        <end position="46"/>
    </location>
</feature>
<name>A0A2H0UI45_9BACT</name>
<organism evidence="2 3">
    <name type="scientific">Candidatus Kaiserbacteria bacterium CG10_big_fil_rev_8_21_14_0_10_44_10</name>
    <dbReference type="NCBI Taxonomy" id="1974606"/>
    <lineage>
        <taxon>Bacteria</taxon>
        <taxon>Candidatus Kaiseribacteriota</taxon>
    </lineage>
</organism>
<evidence type="ECO:0000313" key="3">
    <source>
        <dbReference type="Proteomes" id="UP000229612"/>
    </source>
</evidence>